<dbReference type="InterPro" id="IPR021955">
    <property type="entry name" value="DUF3572"/>
</dbReference>
<dbReference type="Proteomes" id="UP000051295">
    <property type="component" value="Unassembled WGS sequence"/>
</dbReference>
<comment type="caution">
    <text evidence="1">The sequence shown here is derived from an EMBL/GenBank/DDBJ whole genome shotgun (WGS) entry which is preliminary data.</text>
</comment>
<protein>
    <recommendedName>
        <fullName evidence="3">DUF3572 domain-containing protein</fullName>
    </recommendedName>
</protein>
<dbReference type="EMBL" id="LAXJ01000008">
    <property type="protein sequence ID" value="KRS12807.1"/>
    <property type="molecule type" value="Genomic_DNA"/>
</dbReference>
<reference evidence="1 2" key="1">
    <citation type="submission" date="2015-04" db="EMBL/GenBank/DDBJ databases">
        <title>The draft genome sequence of Roseovarius sp.R12b.</title>
        <authorList>
            <person name="Li G."/>
            <person name="Lai Q."/>
            <person name="Shao Z."/>
            <person name="Yan P."/>
        </authorList>
    </citation>
    <scope>NUCLEOTIDE SEQUENCE [LARGE SCALE GENOMIC DNA]</scope>
    <source>
        <strain evidence="1 2">R12B</strain>
    </source>
</reference>
<accession>A0A0T5NV55</accession>
<proteinExistence type="predicted"/>
<evidence type="ECO:0000313" key="2">
    <source>
        <dbReference type="Proteomes" id="UP000051295"/>
    </source>
</evidence>
<dbReference type="RefSeq" id="WP_057792689.1">
    <property type="nucleotide sequence ID" value="NZ_LAXJ01000008.1"/>
</dbReference>
<sequence length="94" mass="10116">MADQREAAETVALKALGWIAGHENLLDVFMGATGAGQDDLRDGAQDPDFLASLMDFILMDDAWIMEFSEAANVPPETIVEARAALPGGVQTHWT</sequence>
<evidence type="ECO:0000313" key="1">
    <source>
        <dbReference type="EMBL" id="KRS12807.1"/>
    </source>
</evidence>
<organism evidence="1 2">
    <name type="scientific">Roseovarius atlanticus</name>
    <dbReference type="NCBI Taxonomy" id="1641875"/>
    <lineage>
        <taxon>Bacteria</taxon>
        <taxon>Pseudomonadati</taxon>
        <taxon>Pseudomonadota</taxon>
        <taxon>Alphaproteobacteria</taxon>
        <taxon>Rhodobacterales</taxon>
        <taxon>Roseobacteraceae</taxon>
        <taxon>Roseovarius</taxon>
    </lineage>
</organism>
<dbReference type="Pfam" id="PF12096">
    <property type="entry name" value="DUF3572"/>
    <property type="match status" value="1"/>
</dbReference>
<gene>
    <name evidence="1" type="ORF">XM53_09540</name>
</gene>
<evidence type="ECO:0008006" key="3">
    <source>
        <dbReference type="Google" id="ProtNLM"/>
    </source>
</evidence>
<dbReference type="PATRIC" id="fig|1641875.4.peg.4318"/>
<dbReference type="STRING" id="1641875.XM53_09540"/>
<dbReference type="AlphaFoldDB" id="A0A0T5NV55"/>
<keyword evidence="2" id="KW-1185">Reference proteome</keyword>
<dbReference type="OrthoDB" id="7356934at2"/>
<name>A0A0T5NV55_9RHOB</name>